<evidence type="ECO:0000256" key="1">
    <source>
        <dbReference type="SAM" id="MobiDB-lite"/>
    </source>
</evidence>
<sequence>MCREKEGEKAEAMWSQDAKPRHRQKSSRRPQKLMTQSSKFADRKSCGHNSEASRSRSRDDLGKPEIIEEATTKIRAEQSNVPSSIFMKDDSDDTKLRIVWRYAKHRQHCSPQTQRRHQHRGMLMLSTTEV</sequence>
<dbReference type="AlphaFoldDB" id="A0A2G5UIZ9"/>
<feature type="compositionally biased region" description="Basic and acidic residues" evidence="1">
    <location>
        <begin position="40"/>
        <end position="65"/>
    </location>
</feature>
<feature type="region of interest" description="Disordered" evidence="1">
    <location>
        <begin position="1"/>
        <end position="65"/>
    </location>
</feature>
<gene>
    <name evidence="2" type="primary">Cnig_chr_III.g10952</name>
    <name evidence="2" type="ORF">B9Z55_010952</name>
</gene>
<keyword evidence="3" id="KW-1185">Reference proteome</keyword>
<name>A0A2G5UIZ9_9PELO</name>
<organism evidence="2 3">
    <name type="scientific">Caenorhabditis nigoni</name>
    <dbReference type="NCBI Taxonomy" id="1611254"/>
    <lineage>
        <taxon>Eukaryota</taxon>
        <taxon>Metazoa</taxon>
        <taxon>Ecdysozoa</taxon>
        <taxon>Nematoda</taxon>
        <taxon>Chromadorea</taxon>
        <taxon>Rhabditida</taxon>
        <taxon>Rhabditina</taxon>
        <taxon>Rhabditomorpha</taxon>
        <taxon>Rhabditoidea</taxon>
        <taxon>Rhabditidae</taxon>
        <taxon>Peloderinae</taxon>
        <taxon>Caenorhabditis</taxon>
    </lineage>
</organism>
<accession>A0A2G5UIZ9</accession>
<comment type="caution">
    <text evidence="2">The sequence shown here is derived from an EMBL/GenBank/DDBJ whole genome shotgun (WGS) entry which is preliminary data.</text>
</comment>
<dbReference type="EMBL" id="PDUG01000003">
    <property type="protein sequence ID" value="PIC39186.1"/>
    <property type="molecule type" value="Genomic_DNA"/>
</dbReference>
<protein>
    <submittedName>
        <fullName evidence="2">Uncharacterized protein</fullName>
    </submittedName>
</protein>
<evidence type="ECO:0000313" key="2">
    <source>
        <dbReference type="EMBL" id="PIC39186.1"/>
    </source>
</evidence>
<feature type="compositionally biased region" description="Basic residues" evidence="1">
    <location>
        <begin position="20"/>
        <end position="31"/>
    </location>
</feature>
<feature type="compositionally biased region" description="Basic and acidic residues" evidence="1">
    <location>
        <begin position="1"/>
        <end position="11"/>
    </location>
</feature>
<evidence type="ECO:0000313" key="3">
    <source>
        <dbReference type="Proteomes" id="UP000230233"/>
    </source>
</evidence>
<proteinExistence type="predicted"/>
<dbReference type="Proteomes" id="UP000230233">
    <property type="component" value="Chromosome III"/>
</dbReference>
<reference evidence="3" key="1">
    <citation type="submission" date="2017-10" db="EMBL/GenBank/DDBJ databases">
        <title>Rapid genome shrinkage in a self-fertile nematode reveals novel sperm competition proteins.</title>
        <authorList>
            <person name="Yin D."/>
            <person name="Schwarz E.M."/>
            <person name="Thomas C.G."/>
            <person name="Felde R.L."/>
            <person name="Korf I.F."/>
            <person name="Cutter A.D."/>
            <person name="Schartner C.M."/>
            <person name="Ralston E.J."/>
            <person name="Meyer B.J."/>
            <person name="Haag E.S."/>
        </authorList>
    </citation>
    <scope>NUCLEOTIDE SEQUENCE [LARGE SCALE GENOMIC DNA]</scope>
    <source>
        <strain evidence="3">JU1422</strain>
    </source>
</reference>